<sequence length="203" mass="22060">MQPSDVLPLYDRVSPDWARTRSRTLFEKRWLDRMLGLAPRARGARRVLDLGCGTGTPIARYLTERGARVTGVDGAASMVEAFAAALPDAEAVHADMRGLDLGETFDAVLAWNSFFHLDAADQRAMFDVFARHCGPRAALMFTSGHMAGTAIGEVAGEPVFHASLDPDEYRALLDAAGFEVVSYVAEDPDCAGHTVWLARHRAA</sequence>
<dbReference type="InterPro" id="IPR041698">
    <property type="entry name" value="Methyltransf_25"/>
</dbReference>
<dbReference type="Pfam" id="PF13649">
    <property type="entry name" value="Methyltransf_25"/>
    <property type="match status" value="1"/>
</dbReference>
<evidence type="ECO:0000256" key="1">
    <source>
        <dbReference type="ARBA" id="ARBA00022603"/>
    </source>
</evidence>
<evidence type="ECO:0000313" key="4">
    <source>
        <dbReference type="EMBL" id="EAR50396.1"/>
    </source>
</evidence>
<accession>Q2CCL7</accession>
<reference evidence="4 5" key="1">
    <citation type="journal article" date="2010" name="J. Bacteriol.">
        <title>Genome sequences of Oceanicola granulosus HTCC2516(T) and Oceanicola batsensis HTCC2597(TDelta).</title>
        <authorList>
            <person name="Thrash J.C."/>
            <person name="Cho J.C."/>
            <person name="Vergin K.L."/>
            <person name="Giovannoni S.J."/>
        </authorList>
    </citation>
    <scope>NUCLEOTIDE SEQUENCE [LARGE SCALE GENOMIC DNA]</scope>
    <source>
        <strain evidence="5">ATCC BAA-861 / DSM 15982 / KCTC 12143 / HTCC2516</strain>
    </source>
</reference>
<proteinExistence type="predicted"/>
<dbReference type="OrthoDB" id="9765084at2"/>
<keyword evidence="2 4" id="KW-0808">Transferase</keyword>
<evidence type="ECO:0000313" key="5">
    <source>
        <dbReference type="Proteomes" id="UP000003635"/>
    </source>
</evidence>
<dbReference type="AlphaFoldDB" id="Q2CCL7"/>
<keyword evidence="1 4" id="KW-0489">Methyltransferase</keyword>
<dbReference type="PANTHER" id="PTHR43861">
    <property type="entry name" value="TRANS-ACONITATE 2-METHYLTRANSFERASE-RELATED"/>
    <property type="match status" value="1"/>
</dbReference>
<feature type="domain" description="Methyltransferase" evidence="3">
    <location>
        <begin position="47"/>
        <end position="135"/>
    </location>
</feature>
<dbReference type="InterPro" id="IPR029063">
    <property type="entry name" value="SAM-dependent_MTases_sf"/>
</dbReference>
<evidence type="ECO:0000256" key="2">
    <source>
        <dbReference type="ARBA" id="ARBA00022679"/>
    </source>
</evidence>
<name>Q2CCL7_OCEGH</name>
<dbReference type="RefSeq" id="WP_007254076.1">
    <property type="nucleotide sequence ID" value="NZ_CH724107.1"/>
</dbReference>
<dbReference type="STRING" id="314256.OG2516_02733"/>
<dbReference type="HOGENOM" id="CLU_060397_3_1_5"/>
<dbReference type="EMBL" id="AAOT01000029">
    <property type="protein sequence ID" value="EAR50396.1"/>
    <property type="molecule type" value="Genomic_DNA"/>
</dbReference>
<keyword evidence="5" id="KW-1185">Reference proteome</keyword>
<protein>
    <submittedName>
        <fullName evidence="4">Putative methyltransferase</fullName>
    </submittedName>
</protein>
<comment type="caution">
    <text evidence="4">The sequence shown here is derived from an EMBL/GenBank/DDBJ whole genome shotgun (WGS) entry which is preliminary data.</text>
</comment>
<dbReference type="Proteomes" id="UP000003635">
    <property type="component" value="Unassembled WGS sequence"/>
</dbReference>
<dbReference type="SUPFAM" id="SSF53335">
    <property type="entry name" value="S-adenosyl-L-methionine-dependent methyltransferases"/>
    <property type="match status" value="1"/>
</dbReference>
<dbReference type="CDD" id="cd02440">
    <property type="entry name" value="AdoMet_MTases"/>
    <property type="match status" value="1"/>
</dbReference>
<dbReference type="GO" id="GO:0008168">
    <property type="term" value="F:methyltransferase activity"/>
    <property type="evidence" value="ECO:0007669"/>
    <property type="project" value="UniProtKB-KW"/>
</dbReference>
<organism evidence="4 5">
    <name type="scientific">Oceanicola granulosus (strain ATCC BAA-861 / DSM 15982 / KCTC 12143 / HTCC2516)</name>
    <dbReference type="NCBI Taxonomy" id="314256"/>
    <lineage>
        <taxon>Bacteria</taxon>
        <taxon>Pseudomonadati</taxon>
        <taxon>Pseudomonadota</taxon>
        <taxon>Alphaproteobacteria</taxon>
        <taxon>Rhodobacterales</taxon>
        <taxon>Roseobacteraceae</taxon>
        <taxon>Oceanicola</taxon>
    </lineage>
</organism>
<dbReference type="Gene3D" id="3.40.50.150">
    <property type="entry name" value="Vaccinia Virus protein VP39"/>
    <property type="match status" value="1"/>
</dbReference>
<dbReference type="eggNOG" id="COG4106">
    <property type="taxonomic scope" value="Bacteria"/>
</dbReference>
<gene>
    <name evidence="4" type="ORF">OG2516_02733</name>
</gene>
<dbReference type="GO" id="GO:0032259">
    <property type="term" value="P:methylation"/>
    <property type="evidence" value="ECO:0007669"/>
    <property type="project" value="UniProtKB-KW"/>
</dbReference>
<evidence type="ECO:0000259" key="3">
    <source>
        <dbReference type="Pfam" id="PF13649"/>
    </source>
</evidence>
<dbReference type="PANTHER" id="PTHR43861:SF1">
    <property type="entry name" value="TRANS-ACONITATE 2-METHYLTRANSFERASE"/>
    <property type="match status" value="1"/>
</dbReference>